<keyword evidence="7 8" id="KW-0472">Membrane</keyword>
<sequence length="581" mass="64412">MPGSPASSWALYRARLRAVFHGADPRVCTAFWLFGLINNVLYVIILSAALDLVGPNVPKGLVLLADVLPSFLTKLCAPYFIHKIPYHVRIVTFVALSAGGMLVIALTPPLQDSATIAIKMCGVMLASLSSGGGELSFLGLTHFYGHFALASWGSGTGGAGLIGAGAYAIATNTLGIDPRSSLLVFSFLPLVMLFSFFFVLPLGPLRAGAKKHDEYEAINDQDPDDDEAAEPREQDDLLSSSMHSASGRTFSSANTKPANRALSSFQANLNRARSLFFPYMLPLLLVYIAEYTINQGVAPTLLFPLESSPFDEYRSFYSTYNAIYQVGVFISRSSTPFIRIHHLYFPSFLQIGNLILLTLHAMFAFIPSYYIVCVIIFWEGLLGGLVYVSTFAEITDNVPKEDREFSLGATSHRPHQLPQQSQEQTLLPPLAQIEIRYPASIHQTPSLMPTSHRPINIAELDKTPAFFWAYPTIVKTKRHGTVTVHSPQHMAALITWYRFQSGEYRRGEMEGLPSRLDVTKPTRKREEYDGGWNVDLSLRQRETRDGVEEEEEQEQEKKNEKEGSGNGDEEGQGEKETIGEK</sequence>
<keyword evidence="8" id="KW-0926">Vacuole</keyword>
<evidence type="ECO:0000313" key="11">
    <source>
        <dbReference type="Proteomes" id="UP001056012"/>
    </source>
</evidence>
<dbReference type="OrthoDB" id="5965864at2759"/>
<proteinExistence type="inferred from homology"/>
<feature type="transmembrane region" description="Helical" evidence="8">
    <location>
        <begin position="88"/>
        <end position="110"/>
    </location>
</feature>
<organism evidence="10 11">
    <name type="scientific">Curvularia clavata</name>
    <dbReference type="NCBI Taxonomy" id="95742"/>
    <lineage>
        <taxon>Eukaryota</taxon>
        <taxon>Fungi</taxon>
        <taxon>Dikarya</taxon>
        <taxon>Ascomycota</taxon>
        <taxon>Pezizomycotina</taxon>
        <taxon>Dothideomycetes</taxon>
        <taxon>Pleosporomycetidae</taxon>
        <taxon>Pleosporales</taxon>
        <taxon>Pleosporineae</taxon>
        <taxon>Pleosporaceae</taxon>
        <taxon>Curvularia</taxon>
    </lineage>
</organism>
<protein>
    <recommendedName>
        <fullName evidence="8">Protein BTN</fullName>
    </recommendedName>
</protein>
<feature type="transmembrane region" description="Helical" evidence="8">
    <location>
        <begin position="275"/>
        <end position="293"/>
    </location>
</feature>
<evidence type="ECO:0000256" key="8">
    <source>
        <dbReference type="RuleBase" id="RU361113"/>
    </source>
</evidence>
<reference evidence="10" key="1">
    <citation type="submission" date="2021-12" db="EMBL/GenBank/DDBJ databases">
        <title>Curvularia clavata genome.</title>
        <authorList>
            <person name="Cao Y."/>
        </authorList>
    </citation>
    <scope>NUCLEOTIDE SEQUENCE</scope>
    <source>
        <strain evidence="10">Yc1106</strain>
    </source>
</reference>
<feature type="region of interest" description="Disordered" evidence="9">
    <location>
        <begin position="218"/>
        <end position="255"/>
    </location>
</feature>
<dbReference type="GO" id="GO:0005774">
    <property type="term" value="C:vacuolar membrane"/>
    <property type="evidence" value="ECO:0007669"/>
    <property type="project" value="UniProtKB-SubCell"/>
</dbReference>
<comment type="subcellular location">
    <subcellularLocation>
        <location evidence="1">Endomembrane system</location>
        <topology evidence="1">Multi-pass membrane protein</topology>
    </subcellularLocation>
    <subcellularLocation>
        <location evidence="8">Vacuole membrane</location>
        <topology evidence="8">Multi-pass membrane protein</topology>
    </subcellularLocation>
</comment>
<dbReference type="PRINTS" id="PR01315">
    <property type="entry name" value="BATTENIN"/>
</dbReference>
<evidence type="ECO:0000313" key="10">
    <source>
        <dbReference type="EMBL" id="USP81185.1"/>
    </source>
</evidence>
<evidence type="ECO:0000256" key="7">
    <source>
        <dbReference type="ARBA" id="ARBA00023136"/>
    </source>
</evidence>
<feature type="compositionally biased region" description="Basic and acidic residues" evidence="9">
    <location>
        <begin position="572"/>
        <end position="581"/>
    </location>
</feature>
<evidence type="ECO:0000256" key="3">
    <source>
        <dbReference type="ARBA" id="ARBA00022448"/>
    </source>
</evidence>
<dbReference type="SUPFAM" id="SSF103473">
    <property type="entry name" value="MFS general substrate transporter"/>
    <property type="match status" value="1"/>
</dbReference>
<keyword evidence="4 8" id="KW-0812">Transmembrane</keyword>
<evidence type="ECO:0000256" key="2">
    <source>
        <dbReference type="ARBA" id="ARBA00007467"/>
    </source>
</evidence>
<evidence type="ECO:0000256" key="5">
    <source>
        <dbReference type="ARBA" id="ARBA00022970"/>
    </source>
</evidence>
<keyword evidence="6 8" id="KW-1133">Transmembrane helix</keyword>
<feature type="transmembrane region" description="Helical" evidence="8">
    <location>
        <begin position="182"/>
        <end position="202"/>
    </location>
</feature>
<dbReference type="Pfam" id="PF02487">
    <property type="entry name" value="CLN3"/>
    <property type="match status" value="1"/>
</dbReference>
<dbReference type="GO" id="GO:0012505">
    <property type="term" value="C:endomembrane system"/>
    <property type="evidence" value="ECO:0007669"/>
    <property type="project" value="UniProtKB-SubCell"/>
</dbReference>
<keyword evidence="5" id="KW-0029">Amino-acid transport</keyword>
<dbReference type="PANTHER" id="PTHR10981:SF0">
    <property type="entry name" value="BATTENIN"/>
    <property type="match status" value="1"/>
</dbReference>
<accession>A0A9Q8ZGA8</accession>
<gene>
    <name evidence="10" type="ORF">yc1106_08459</name>
</gene>
<dbReference type="PANTHER" id="PTHR10981">
    <property type="entry name" value="BATTENIN"/>
    <property type="match status" value="1"/>
</dbReference>
<evidence type="ECO:0000256" key="1">
    <source>
        <dbReference type="ARBA" id="ARBA00004127"/>
    </source>
</evidence>
<dbReference type="VEuPathDB" id="FungiDB:yc1106_08459"/>
<feature type="transmembrane region" description="Helical" evidence="8">
    <location>
        <begin position="313"/>
        <end position="331"/>
    </location>
</feature>
<feature type="transmembrane region" description="Helical" evidence="8">
    <location>
        <begin position="147"/>
        <end position="170"/>
    </location>
</feature>
<dbReference type="Proteomes" id="UP001056012">
    <property type="component" value="Chromosome 6"/>
</dbReference>
<feature type="region of interest" description="Disordered" evidence="9">
    <location>
        <begin position="515"/>
        <end position="581"/>
    </location>
</feature>
<dbReference type="InterPro" id="IPR003492">
    <property type="entry name" value="Battenin_disease_Cln3"/>
</dbReference>
<feature type="transmembrane region" description="Helical" evidence="8">
    <location>
        <begin position="369"/>
        <end position="388"/>
    </location>
</feature>
<evidence type="ECO:0000256" key="4">
    <source>
        <dbReference type="ARBA" id="ARBA00022692"/>
    </source>
</evidence>
<feature type="compositionally biased region" description="Acidic residues" evidence="9">
    <location>
        <begin position="218"/>
        <end position="228"/>
    </location>
</feature>
<feature type="compositionally biased region" description="Polar residues" evidence="9">
    <location>
        <begin position="237"/>
        <end position="255"/>
    </location>
</feature>
<evidence type="ECO:0000256" key="9">
    <source>
        <dbReference type="SAM" id="MobiDB-lite"/>
    </source>
</evidence>
<feature type="transmembrane region" description="Helical" evidence="8">
    <location>
        <begin position="116"/>
        <end position="140"/>
    </location>
</feature>
<dbReference type="AlphaFoldDB" id="A0A9Q8ZGA8"/>
<dbReference type="InterPro" id="IPR036259">
    <property type="entry name" value="MFS_trans_sf"/>
</dbReference>
<comment type="similarity">
    <text evidence="2 8">Belongs to the battenin family.</text>
</comment>
<dbReference type="GO" id="GO:0051453">
    <property type="term" value="P:regulation of intracellular pH"/>
    <property type="evidence" value="ECO:0007669"/>
    <property type="project" value="TreeGrafter"/>
</dbReference>
<keyword evidence="11" id="KW-1185">Reference proteome</keyword>
<feature type="transmembrane region" description="Helical" evidence="8">
    <location>
        <begin position="27"/>
        <end position="49"/>
    </location>
</feature>
<dbReference type="GO" id="GO:0006865">
    <property type="term" value="P:amino acid transport"/>
    <property type="evidence" value="ECO:0007669"/>
    <property type="project" value="UniProtKB-KW"/>
</dbReference>
<name>A0A9Q8ZGA8_CURCL</name>
<feature type="transmembrane region" description="Helical" evidence="8">
    <location>
        <begin position="343"/>
        <end position="363"/>
    </location>
</feature>
<evidence type="ECO:0000256" key="6">
    <source>
        <dbReference type="ARBA" id="ARBA00022989"/>
    </source>
</evidence>
<feature type="compositionally biased region" description="Basic and acidic residues" evidence="9">
    <location>
        <begin position="517"/>
        <end position="528"/>
    </location>
</feature>
<dbReference type="EMBL" id="CP089279">
    <property type="protein sequence ID" value="USP81185.1"/>
    <property type="molecule type" value="Genomic_DNA"/>
</dbReference>
<keyword evidence="3" id="KW-0813">Transport</keyword>